<dbReference type="Proteomes" id="UP000326396">
    <property type="component" value="Linkage Group LG6"/>
</dbReference>
<gene>
    <name evidence="1" type="ORF">E3N88_33749</name>
</gene>
<evidence type="ECO:0000313" key="2">
    <source>
        <dbReference type="Proteomes" id="UP000326396"/>
    </source>
</evidence>
<dbReference type="EMBL" id="SZYD01000016">
    <property type="protein sequence ID" value="KAD3338228.1"/>
    <property type="molecule type" value="Genomic_DNA"/>
</dbReference>
<sequence>MFTSLKTMIVIGKYAKTRRNNENGPIGLVRRPRRYARTQTSNLGGARETGEVPRIPAFRASLEAIVEIFGGLEEDLKLKPPPLPSCFCKTS</sequence>
<organism evidence="1 2">
    <name type="scientific">Mikania micrantha</name>
    <name type="common">bitter vine</name>
    <dbReference type="NCBI Taxonomy" id="192012"/>
    <lineage>
        <taxon>Eukaryota</taxon>
        <taxon>Viridiplantae</taxon>
        <taxon>Streptophyta</taxon>
        <taxon>Embryophyta</taxon>
        <taxon>Tracheophyta</taxon>
        <taxon>Spermatophyta</taxon>
        <taxon>Magnoliopsida</taxon>
        <taxon>eudicotyledons</taxon>
        <taxon>Gunneridae</taxon>
        <taxon>Pentapetalae</taxon>
        <taxon>asterids</taxon>
        <taxon>campanulids</taxon>
        <taxon>Asterales</taxon>
        <taxon>Asteraceae</taxon>
        <taxon>Asteroideae</taxon>
        <taxon>Heliantheae alliance</taxon>
        <taxon>Eupatorieae</taxon>
        <taxon>Mikania</taxon>
    </lineage>
</organism>
<comment type="caution">
    <text evidence="1">The sequence shown here is derived from an EMBL/GenBank/DDBJ whole genome shotgun (WGS) entry which is preliminary data.</text>
</comment>
<reference evidence="1 2" key="1">
    <citation type="submission" date="2019-05" db="EMBL/GenBank/DDBJ databases">
        <title>Mikania micrantha, genome provides insights into the molecular mechanism of rapid growth.</title>
        <authorList>
            <person name="Liu B."/>
        </authorList>
    </citation>
    <scope>NUCLEOTIDE SEQUENCE [LARGE SCALE GENOMIC DNA]</scope>
    <source>
        <strain evidence="1">NLD-2019</strain>
        <tissue evidence="1">Leaf</tissue>
    </source>
</reference>
<proteinExistence type="predicted"/>
<protein>
    <submittedName>
        <fullName evidence="1">Uncharacterized protein</fullName>
    </submittedName>
</protein>
<keyword evidence="2" id="KW-1185">Reference proteome</keyword>
<name>A0A5N6MEQ3_9ASTR</name>
<dbReference type="AlphaFoldDB" id="A0A5N6MEQ3"/>
<evidence type="ECO:0000313" key="1">
    <source>
        <dbReference type="EMBL" id="KAD3338228.1"/>
    </source>
</evidence>
<accession>A0A5N6MEQ3</accession>